<dbReference type="Proteomes" id="UP000779507">
    <property type="component" value="Unassembled WGS sequence"/>
</dbReference>
<organism evidence="3 4">
    <name type="scientific">Hymenobacter caeli</name>
    <dbReference type="NCBI Taxonomy" id="2735894"/>
    <lineage>
        <taxon>Bacteria</taxon>
        <taxon>Pseudomonadati</taxon>
        <taxon>Bacteroidota</taxon>
        <taxon>Cytophagia</taxon>
        <taxon>Cytophagales</taxon>
        <taxon>Hymenobacteraceae</taxon>
        <taxon>Hymenobacter</taxon>
    </lineage>
</organism>
<protein>
    <recommendedName>
        <fullName evidence="2">Outer membrane protein beta-barrel domain-containing protein</fullName>
    </recommendedName>
</protein>
<evidence type="ECO:0000259" key="2">
    <source>
        <dbReference type="Pfam" id="PF13568"/>
    </source>
</evidence>
<comment type="caution">
    <text evidence="3">The sequence shown here is derived from an EMBL/GenBank/DDBJ whole genome shotgun (WGS) entry which is preliminary data.</text>
</comment>
<evidence type="ECO:0000313" key="4">
    <source>
        <dbReference type="Proteomes" id="UP000779507"/>
    </source>
</evidence>
<reference evidence="3 4" key="1">
    <citation type="submission" date="2020-05" db="EMBL/GenBank/DDBJ databases">
        <title>Genomic Encyclopedia of Type Strains, Phase IV (KMG-V): Genome sequencing to study the core and pangenomes of soil and plant-associated prokaryotes.</title>
        <authorList>
            <person name="Whitman W."/>
        </authorList>
    </citation>
    <scope>NUCLEOTIDE SEQUENCE [LARGE SCALE GENOMIC DNA]</scope>
    <source>
        <strain evidence="3 4">9A</strain>
    </source>
</reference>
<name>A0ABX2FQL2_9BACT</name>
<dbReference type="InterPro" id="IPR025665">
    <property type="entry name" value="Beta-barrel_OMP_2"/>
</dbReference>
<feature type="signal peptide" evidence="1">
    <location>
        <begin position="1"/>
        <end position="22"/>
    </location>
</feature>
<keyword evidence="4" id="KW-1185">Reference proteome</keyword>
<accession>A0ABX2FQL2</accession>
<proteinExistence type="predicted"/>
<gene>
    <name evidence="3" type="ORF">HNP98_002285</name>
</gene>
<evidence type="ECO:0000256" key="1">
    <source>
        <dbReference type="SAM" id="SignalP"/>
    </source>
</evidence>
<feature type="chain" id="PRO_5047505269" description="Outer membrane protein beta-barrel domain-containing protein" evidence="1">
    <location>
        <begin position="23"/>
        <end position="245"/>
    </location>
</feature>
<dbReference type="RefSeq" id="WP_173810177.1">
    <property type="nucleotide sequence ID" value="NZ_JABSNP010000009.1"/>
</dbReference>
<dbReference type="EMBL" id="JABSNP010000009">
    <property type="protein sequence ID" value="NRT19456.1"/>
    <property type="molecule type" value="Genomic_DNA"/>
</dbReference>
<feature type="domain" description="Outer membrane protein beta-barrel" evidence="2">
    <location>
        <begin position="22"/>
        <end position="211"/>
    </location>
</feature>
<sequence>MKRITTSLLAVALLAGATAASAQTTFRLGLRGGANRALTTVDGASNFINGINLFYSADKLPVYAWQAGAVLEMSFGKLALQPALVFSQKGEKLHTYYSSGDYALYYTETTSTNRYNWLELPLNVVYTLHGDHGLQAFAGPYVALAVGGNQQGTVYRTISVRTAPQDFDTQVSYGPNTNNRRLDAGVNFGVGYRQGPLQVQLGYALGLRNLHQDGGTFYYDYGHNFNADAAYNRVAQLTGTYFFSL</sequence>
<keyword evidence="1" id="KW-0732">Signal</keyword>
<dbReference type="Pfam" id="PF13568">
    <property type="entry name" value="OMP_b-brl_2"/>
    <property type="match status" value="1"/>
</dbReference>
<evidence type="ECO:0000313" key="3">
    <source>
        <dbReference type="EMBL" id="NRT19456.1"/>
    </source>
</evidence>